<dbReference type="InterPro" id="IPR038261">
    <property type="entry name" value="GPP34-like_sf"/>
</dbReference>
<keyword evidence="3" id="KW-0446">Lipid-binding</keyword>
<evidence type="ECO:0000313" key="5">
    <source>
        <dbReference type="EMBL" id="GLY79651.1"/>
    </source>
</evidence>
<keyword evidence="4" id="KW-0472">Membrane</keyword>
<evidence type="ECO:0000313" key="6">
    <source>
        <dbReference type="Proteomes" id="UP001165135"/>
    </source>
</evidence>
<evidence type="ECO:0000256" key="2">
    <source>
        <dbReference type="ARBA" id="ARBA00023034"/>
    </source>
</evidence>
<dbReference type="RefSeq" id="WP_285631446.1">
    <property type="nucleotide sequence ID" value="NZ_BSTJ01000012.1"/>
</dbReference>
<gene>
    <name evidence="5" type="ORF">Airi01_079180</name>
</gene>
<reference evidence="5" key="1">
    <citation type="submission" date="2023-03" db="EMBL/GenBank/DDBJ databases">
        <title>Actinoallomurus iriomotensis NBRC 103681.</title>
        <authorList>
            <person name="Ichikawa N."/>
            <person name="Sato H."/>
            <person name="Tonouchi N."/>
        </authorList>
    </citation>
    <scope>NUCLEOTIDE SEQUENCE</scope>
    <source>
        <strain evidence="5">NBRC 103681</strain>
    </source>
</reference>
<dbReference type="AlphaFoldDB" id="A0A9W6RPI8"/>
<proteinExistence type="predicted"/>
<dbReference type="GO" id="GO:0070273">
    <property type="term" value="F:phosphatidylinositol-4-phosphate binding"/>
    <property type="evidence" value="ECO:0007669"/>
    <property type="project" value="InterPro"/>
</dbReference>
<protein>
    <recommendedName>
        <fullName evidence="7">GPP34 family phosphoprotein</fullName>
    </recommendedName>
</protein>
<evidence type="ECO:0000256" key="4">
    <source>
        <dbReference type="ARBA" id="ARBA00023136"/>
    </source>
</evidence>
<dbReference type="InterPro" id="IPR008628">
    <property type="entry name" value="GPP34-like"/>
</dbReference>
<comment type="subcellular location">
    <subcellularLocation>
        <location evidence="1">Golgi apparatus membrane</location>
        <topology evidence="1">Peripheral membrane protein</topology>
        <orientation evidence="1">Cytoplasmic side</orientation>
    </subcellularLocation>
</comment>
<dbReference type="Gene3D" id="1.10.3630.10">
    <property type="entry name" value="yeast vps74-n-term truncation variant domain like"/>
    <property type="match status" value="1"/>
</dbReference>
<dbReference type="GO" id="GO:0012505">
    <property type="term" value="C:endomembrane system"/>
    <property type="evidence" value="ECO:0007669"/>
    <property type="project" value="UniProtKB-ARBA"/>
</dbReference>
<dbReference type="GO" id="GO:0005737">
    <property type="term" value="C:cytoplasm"/>
    <property type="evidence" value="ECO:0007669"/>
    <property type="project" value="UniProtKB-ARBA"/>
</dbReference>
<evidence type="ECO:0000256" key="3">
    <source>
        <dbReference type="ARBA" id="ARBA00023121"/>
    </source>
</evidence>
<accession>A0A9W6RPI8</accession>
<name>A0A9W6RPI8_9ACTN</name>
<dbReference type="Pfam" id="PF05719">
    <property type="entry name" value="GPP34"/>
    <property type="match status" value="1"/>
</dbReference>
<dbReference type="Proteomes" id="UP001165135">
    <property type="component" value="Unassembled WGS sequence"/>
</dbReference>
<comment type="caution">
    <text evidence="5">The sequence shown here is derived from an EMBL/GenBank/DDBJ whole genome shotgun (WGS) entry which is preliminary data.</text>
</comment>
<organism evidence="5 6">
    <name type="scientific">Actinoallomurus iriomotensis</name>
    <dbReference type="NCBI Taxonomy" id="478107"/>
    <lineage>
        <taxon>Bacteria</taxon>
        <taxon>Bacillati</taxon>
        <taxon>Actinomycetota</taxon>
        <taxon>Actinomycetes</taxon>
        <taxon>Streptosporangiales</taxon>
        <taxon>Thermomonosporaceae</taxon>
        <taxon>Actinoallomurus</taxon>
    </lineage>
</organism>
<dbReference type="EMBL" id="BSTJ01000012">
    <property type="protein sequence ID" value="GLY79651.1"/>
    <property type="molecule type" value="Genomic_DNA"/>
</dbReference>
<sequence length="204" mass="22411">MNGSATLPRRLYLLAYDTRRQRITHRFELRYALRAAILIELLLRGHIADRDGTVLAERTGGCDDPVLRAALAEIEAAPGRSWKHWVRAGHRSVERAVSDQLSADGLITVRHRLGLRRARITVPDLQPVLQITNDVRRALREEHPDPADAALLALADAAGLPAAATTGRRARRQRIDRLAEPLGPVFPALRAVIRGMRAAASGGS</sequence>
<keyword evidence="2" id="KW-0333">Golgi apparatus</keyword>
<evidence type="ECO:0008006" key="7">
    <source>
        <dbReference type="Google" id="ProtNLM"/>
    </source>
</evidence>
<evidence type="ECO:0000256" key="1">
    <source>
        <dbReference type="ARBA" id="ARBA00004255"/>
    </source>
</evidence>